<protein>
    <submittedName>
        <fullName evidence="4">Uncharacterized protein</fullName>
    </submittedName>
</protein>
<name>A0A429LKY2_ACIBA</name>
<comment type="caution">
    <text evidence="4">The sequence shown here is derived from an EMBL/GenBank/DDBJ whole genome shotgun (WGS) entry which is preliminary data.</text>
</comment>
<feature type="coiled-coil region" evidence="1">
    <location>
        <begin position="88"/>
        <end position="128"/>
    </location>
</feature>
<evidence type="ECO:0000256" key="1">
    <source>
        <dbReference type="SAM" id="Coils"/>
    </source>
</evidence>
<gene>
    <name evidence="4" type="ORF">P9867_021190</name>
    <name evidence="3" type="ORF">P9867_17695</name>
</gene>
<proteinExistence type="predicted"/>
<dbReference type="AlphaFoldDB" id="A0A429LKY2"/>
<dbReference type="Proteomes" id="UP001174156">
    <property type="component" value="Unassembled WGS sequence"/>
</dbReference>
<dbReference type="RefSeq" id="WP_001273066.1">
    <property type="nucleotide sequence ID" value="NZ_JALDNC010000093.1"/>
</dbReference>
<dbReference type="EMBL" id="JARTMM020000003">
    <property type="protein sequence ID" value="MEC5498865.1"/>
    <property type="molecule type" value="Genomic_DNA"/>
</dbReference>
<feature type="coiled-coil region" evidence="1">
    <location>
        <begin position="165"/>
        <end position="195"/>
    </location>
</feature>
<reference evidence="4 5" key="1">
    <citation type="journal article" date="2023" name="Nat. Commun.">
        <title>Genomic dissection of endemic carbapenem resistance reveals metallo-beta-lactamase dissemination through clonal, plasmid and integron transfer.</title>
        <authorList>
            <person name="Macesic N."/>
            <person name="Hawkey J."/>
            <person name="Vezina B."/>
            <person name="Wisniewski J.A."/>
            <person name="Cottingham H."/>
            <person name="Blakeway L.V."/>
            <person name="Harshegyi T."/>
            <person name="Pragastis K."/>
            <person name="Badoordeen G.Z."/>
            <person name="Dennison A."/>
            <person name="Spelman D.W."/>
            <person name="Jenney A.W.J."/>
            <person name="Peleg A.Y."/>
        </authorList>
    </citation>
    <scope>NUCLEOTIDE SEQUENCE [LARGE SCALE GENOMIC DNA]</scope>
    <source>
        <strain evidence="4 5">CPO519</strain>
    </source>
</reference>
<keyword evidence="1" id="KW-0175">Coiled coil</keyword>
<evidence type="ECO:0000313" key="4">
    <source>
        <dbReference type="EMBL" id="MEC5498865.1"/>
    </source>
</evidence>
<accession>A0A429LKY2</accession>
<evidence type="ECO:0000256" key="2">
    <source>
        <dbReference type="SAM" id="MobiDB-lite"/>
    </source>
</evidence>
<evidence type="ECO:0000313" key="3">
    <source>
        <dbReference type="EMBL" id="MDK4883444.1"/>
    </source>
</evidence>
<sequence>MSAIHERRYRLQREREIAQARVRETTTQYLERYQNTLNQLEEQGLTAYVEVEVTQIKKQLTQMQNLLRTDAFAARELSLSIGQRIYGLRALARDNQQIEIENQRLEALEKQRQLVEKRRQEHAELEQTWQHNWQKWSDKLARNLALNELGTLRQKIFADGSHYGIAQINQEMDKIQQHYEQLAKKQRESQQQKIEQVATQTLLQQLADDVKEGQLPLAETQQLQTALVKLMDDPAVSFDQVKSMAQKTDQALEDESIRREMVKAVYQSLQNAGFSVLKPKRVKEKDQDIVIIQAQRPSGNQAKFKIELDGKVRYEFDNYRGQTCKEDMQKVLPRLSEVYGVELSDERVIWSNPDDESAEMKPLAPHQQQRG</sequence>
<reference evidence="4" key="3">
    <citation type="submission" date="2024-01" db="EMBL/GenBank/DDBJ databases">
        <authorList>
            <person name="Macesic N."/>
        </authorList>
    </citation>
    <scope>NUCLEOTIDE SEQUENCE</scope>
    <source>
        <strain evidence="4">CPO519</strain>
    </source>
</reference>
<dbReference type="EMBL" id="JARTMM010000095">
    <property type="protein sequence ID" value="MDK4883444.1"/>
    <property type="molecule type" value="Genomic_DNA"/>
</dbReference>
<evidence type="ECO:0000313" key="5">
    <source>
        <dbReference type="Proteomes" id="UP001174156"/>
    </source>
</evidence>
<reference evidence="3" key="2">
    <citation type="submission" date="2023-01" db="EMBL/GenBank/DDBJ databases">
        <title>Genomic dissection of endemic carbapenem resistance: metallo-beta-lactamase gene dissemination through clonal, plasmid and integron transfer pathways.</title>
        <authorList>
            <person name="Macesic N."/>
        </authorList>
    </citation>
    <scope>NUCLEOTIDE SEQUENCE</scope>
    <source>
        <strain evidence="3">CPO519</strain>
    </source>
</reference>
<feature type="region of interest" description="Disordered" evidence="2">
    <location>
        <begin position="350"/>
        <end position="371"/>
    </location>
</feature>
<organism evidence="4 5">
    <name type="scientific">Acinetobacter baumannii</name>
    <dbReference type="NCBI Taxonomy" id="470"/>
    <lineage>
        <taxon>Bacteria</taxon>
        <taxon>Pseudomonadati</taxon>
        <taxon>Pseudomonadota</taxon>
        <taxon>Gammaproteobacteria</taxon>
        <taxon>Moraxellales</taxon>
        <taxon>Moraxellaceae</taxon>
        <taxon>Acinetobacter</taxon>
        <taxon>Acinetobacter calcoaceticus/baumannii complex</taxon>
    </lineage>
</organism>